<keyword evidence="1" id="KW-0732">Signal</keyword>
<evidence type="ECO:0000256" key="1">
    <source>
        <dbReference type="SAM" id="SignalP"/>
    </source>
</evidence>
<organism evidence="3 4">
    <name type="scientific">Terfezia boudieri ATCC MYA-4762</name>
    <dbReference type="NCBI Taxonomy" id="1051890"/>
    <lineage>
        <taxon>Eukaryota</taxon>
        <taxon>Fungi</taxon>
        <taxon>Dikarya</taxon>
        <taxon>Ascomycota</taxon>
        <taxon>Pezizomycotina</taxon>
        <taxon>Pezizomycetes</taxon>
        <taxon>Pezizales</taxon>
        <taxon>Pezizaceae</taxon>
        <taxon>Terfezia</taxon>
    </lineage>
</organism>
<reference evidence="3 4" key="1">
    <citation type="journal article" date="2018" name="Nat. Ecol. Evol.">
        <title>Pezizomycetes genomes reveal the molecular basis of ectomycorrhizal truffle lifestyle.</title>
        <authorList>
            <person name="Murat C."/>
            <person name="Payen T."/>
            <person name="Noel B."/>
            <person name="Kuo A."/>
            <person name="Morin E."/>
            <person name="Chen J."/>
            <person name="Kohler A."/>
            <person name="Krizsan K."/>
            <person name="Balestrini R."/>
            <person name="Da Silva C."/>
            <person name="Montanini B."/>
            <person name="Hainaut M."/>
            <person name="Levati E."/>
            <person name="Barry K.W."/>
            <person name="Belfiori B."/>
            <person name="Cichocki N."/>
            <person name="Clum A."/>
            <person name="Dockter R.B."/>
            <person name="Fauchery L."/>
            <person name="Guy J."/>
            <person name="Iotti M."/>
            <person name="Le Tacon F."/>
            <person name="Lindquist E.A."/>
            <person name="Lipzen A."/>
            <person name="Malagnac F."/>
            <person name="Mello A."/>
            <person name="Molinier V."/>
            <person name="Miyauchi S."/>
            <person name="Poulain J."/>
            <person name="Riccioni C."/>
            <person name="Rubini A."/>
            <person name="Sitrit Y."/>
            <person name="Splivallo R."/>
            <person name="Traeger S."/>
            <person name="Wang M."/>
            <person name="Zifcakova L."/>
            <person name="Wipf D."/>
            <person name="Zambonelli A."/>
            <person name="Paolocci F."/>
            <person name="Nowrousian M."/>
            <person name="Ottonello S."/>
            <person name="Baldrian P."/>
            <person name="Spatafora J.W."/>
            <person name="Henrissat B."/>
            <person name="Nagy L.G."/>
            <person name="Aury J.M."/>
            <person name="Wincker P."/>
            <person name="Grigoriev I.V."/>
            <person name="Bonfante P."/>
            <person name="Martin F.M."/>
        </authorList>
    </citation>
    <scope>NUCLEOTIDE SEQUENCE [LARGE SCALE GENOMIC DNA]</scope>
    <source>
        <strain evidence="3 4">ATCC MYA-4762</strain>
    </source>
</reference>
<name>A0A3N4LGE9_9PEZI</name>
<evidence type="ECO:0000313" key="4">
    <source>
        <dbReference type="Proteomes" id="UP000267821"/>
    </source>
</evidence>
<sequence>MKSSFTLVSLFTAAALAVPSHTTPQLIDTLFPHYLVPVKSLQPDTPFGTQHTGTIIWERGNEEVALIAGFDVPDNGATTCCLNFVLPWTSSNSWIVTGSGILNYYGLSRPVDHVHDTWNHRPERFPQYSLGQIEVIRGGNGTVTGSIPCHLGTRMDFELVAFKPYGYTTVSWYELDIPVTGLTMQMWA</sequence>
<feature type="signal peptide" evidence="1">
    <location>
        <begin position="1"/>
        <end position="17"/>
    </location>
</feature>
<dbReference type="Proteomes" id="UP000267821">
    <property type="component" value="Unassembled WGS sequence"/>
</dbReference>
<dbReference type="EMBL" id="ML121556">
    <property type="protein sequence ID" value="RPB21947.1"/>
    <property type="molecule type" value="Genomic_DNA"/>
</dbReference>
<keyword evidence="4" id="KW-1185">Reference proteome</keyword>
<dbReference type="InterPro" id="IPR018620">
    <property type="entry name" value="Ubiquitin3-bd_protein_But2_C"/>
</dbReference>
<evidence type="ECO:0000313" key="3">
    <source>
        <dbReference type="EMBL" id="RPB21947.1"/>
    </source>
</evidence>
<proteinExistence type="predicted"/>
<dbReference type="PANTHER" id="PTHR39613:SF1">
    <property type="entry name" value="ANCHORED CELL WALL PROTEIN, PUTATIVE (AFU_ORTHOLOGUE AFUA_4G08960)-RELATED"/>
    <property type="match status" value="1"/>
</dbReference>
<dbReference type="Pfam" id="PF09792">
    <property type="entry name" value="But2"/>
    <property type="match status" value="1"/>
</dbReference>
<dbReference type="PANTHER" id="PTHR39613">
    <property type="entry name" value="ANCHORED CELL WALL PROTEIN, PUTATIVE (AFU_ORTHOLOGUE AFUA_4G08960)-RELATED"/>
    <property type="match status" value="1"/>
</dbReference>
<accession>A0A3N4LGE9</accession>
<feature type="domain" description="Ubiquitin 3 binding protein But2 C-terminal" evidence="2">
    <location>
        <begin position="31"/>
        <end position="174"/>
    </location>
</feature>
<gene>
    <name evidence="3" type="ORF">L211DRAFT_869725</name>
</gene>
<dbReference type="AlphaFoldDB" id="A0A3N4LGE9"/>
<dbReference type="OrthoDB" id="4657524at2759"/>
<protein>
    <recommendedName>
        <fullName evidence="2">Ubiquitin 3 binding protein But2 C-terminal domain-containing protein</fullName>
    </recommendedName>
</protein>
<feature type="chain" id="PRO_5018032540" description="Ubiquitin 3 binding protein But2 C-terminal domain-containing protein" evidence="1">
    <location>
        <begin position="18"/>
        <end position="188"/>
    </location>
</feature>
<dbReference type="InParanoid" id="A0A3N4LGE9"/>
<evidence type="ECO:0000259" key="2">
    <source>
        <dbReference type="Pfam" id="PF09792"/>
    </source>
</evidence>